<dbReference type="RefSeq" id="WP_130346027.1">
    <property type="nucleotide sequence ID" value="NZ_SGWQ01000007.1"/>
</dbReference>
<dbReference type="EMBL" id="SGWQ01000007">
    <property type="protein sequence ID" value="RZS36553.1"/>
    <property type="molecule type" value="Genomic_DNA"/>
</dbReference>
<keyword evidence="1" id="KW-0732">Signal</keyword>
<feature type="signal peptide" evidence="1">
    <location>
        <begin position="1"/>
        <end position="24"/>
    </location>
</feature>
<dbReference type="OrthoDB" id="8871309at2"/>
<sequence>MRRTITVLFAVLSLLAVGVTSSAAAPGGDPGGGDNDFSCRLSPEHPRPVVVLHGLGATYYEDLNFLQADLAQRGWCTFSLTYGAYPGFPFVGGLRAIADSAPEIKAFVQRVAKATGAQKVDIVGHSEGGFQSLYVTKTQGISHLIDKVVAIAPPTHGTTFGGLYKLAYLFGSVSRELIDQVLRLFGCPACTDLGPDGRAVKVLNDGPITRPGVTYTIITSRYDEMVTPTETSFVREPGVTNQYVQDFCPLDPVGHIGEAYDTNVWHLVRNALDPANATPINPCSVGSPG</sequence>
<dbReference type="InterPro" id="IPR002918">
    <property type="entry name" value="Lipase_EstA/Esterase_EstB"/>
</dbReference>
<gene>
    <name evidence="2" type="ORF">EV193_107234</name>
</gene>
<dbReference type="SUPFAM" id="SSF53474">
    <property type="entry name" value="alpha/beta-Hydrolases"/>
    <property type="match status" value="1"/>
</dbReference>
<comment type="caution">
    <text evidence="2">The sequence shown here is derived from an EMBL/GenBank/DDBJ whole genome shotgun (WGS) entry which is preliminary data.</text>
</comment>
<reference evidence="2 3" key="1">
    <citation type="submission" date="2019-02" db="EMBL/GenBank/DDBJ databases">
        <title>Genomic Encyclopedia of Type Strains, Phase IV (KMG-IV): sequencing the most valuable type-strain genomes for metagenomic binning, comparative biology and taxonomic classification.</title>
        <authorList>
            <person name="Goeker M."/>
        </authorList>
    </citation>
    <scope>NUCLEOTIDE SEQUENCE [LARGE SCALE GENOMIC DNA]</scope>
    <source>
        <strain evidence="2 3">DSM 101727</strain>
    </source>
</reference>
<dbReference type="GO" id="GO:0016298">
    <property type="term" value="F:lipase activity"/>
    <property type="evidence" value="ECO:0007669"/>
    <property type="project" value="TreeGrafter"/>
</dbReference>
<dbReference type="InterPro" id="IPR029058">
    <property type="entry name" value="AB_hydrolase_fold"/>
</dbReference>
<name>A0A4V2ES71_9PSEU</name>
<accession>A0A4V2ES71</accession>
<dbReference type="PANTHER" id="PTHR32015">
    <property type="entry name" value="FASTING INDUCED LIPASE"/>
    <property type="match status" value="1"/>
</dbReference>
<dbReference type="GO" id="GO:0016042">
    <property type="term" value="P:lipid catabolic process"/>
    <property type="evidence" value="ECO:0007669"/>
    <property type="project" value="InterPro"/>
</dbReference>
<protein>
    <submittedName>
        <fullName evidence="2">Lipase (Class 2)</fullName>
    </submittedName>
</protein>
<dbReference type="Proteomes" id="UP000294257">
    <property type="component" value="Unassembled WGS sequence"/>
</dbReference>
<evidence type="ECO:0000313" key="2">
    <source>
        <dbReference type="EMBL" id="RZS36553.1"/>
    </source>
</evidence>
<dbReference type="PANTHER" id="PTHR32015:SF1">
    <property type="entry name" value="LIPASE"/>
    <property type="match status" value="1"/>
</dbReference>
<feature type="chain" id="PRO_5020856461" evidence="1">
    <location>
        <begin position="25"/>
        <end position="289"/>
    </location>
</feature>
<organism evidence="2 3">
    <name type="scientific">Herbihabitans rhizosphaerae</name>
    <dbReference type="NCBI Taxonomy" id="1872711"/>
    <lineage>
        <taxon>Bacteria</taxon>
        <taxon>Bacillati</taxon>
        <taxon>Actinomycetota</taxon>
        <taxon>Actinomycetes</taxon>
        <taxon>Pseudonocardiales</taxon>
        <taxon>Pseudonocardiaceae</taxon>
        <taxon>Herbihabitans</taxon>
    </lineage>
</organism>
<dbReference type="Pfam" id="PF01674">
    <property type="entry name" value="Lipase_2"/>
    <property type="match status" value="1"/>
</dbReference>
<proteinExistence type="predicted"/>
<evidence type="ECO:0000313" key="3">
    <source>
        <dbReference type="Proteomes" id="UP000294257"/>
    </source>
</evidence>
<keyword evidence="3" id="KW-1185">Reference proteome</keyword>
<dbReference type="AlphaFoldDB" id="A0A4V2ES71"/>
<evidence type="ECO:0000256" key="1">
    <source>
        <dbReference type="SAM" id="SignalP"/>
    </source>
</evidence>
<dbReference type="Gene3D" id="3.40.50.1820">
    <property type="entry name" value="alpha/beta hydrolase"/>
    <property type="match status" value="1"/>
</dbReference>